<evidence type="ECO:0000313" key="3">
    <source>
        <dbReference type="EMBL" id="KAK6744339.1"/>
    </source>
</evidence>
<organism evidence="3 4">
    <name type="scientific">Necator americanus</name>
    <name type="common">Human hookworm</name>
    <dbReference type="NCBI Taxonomy" id="51031"/>
    <lineage>
        <taxon>Eukaryota</taxon>
        <taxon>Metazoa</taxon>
        <taxon>Ecdysozoa</taxon>
        <taxon>Nematoda</taxon>
        <taxon>Chromadorea</taxon>
        <taxon>Rhabditida</taxon>
        <taxon>Rhabditina</taxon>
        <taxon>Rhabditomorpha</taxon>
        <taxon>Strongyloidea</taxon>
        <taxon>Ancylostomatidae</taxon>
        <taxon>Bunostominae</taxon>
        <taxon>Necator</taxon>
    </lineage>
</organism>
<evidence type="ECO:0000313" key="4">
    <source>
        <dbReference type="Proteomes" id="UP001303046"/>
    </source>
</evidence>
<comment type="similarity">
    <text evidence="2">Belongs to the class I-like SAM-binding methyltransferase superfamily. Erg6/SMT family.</text>
</comment>
<dbReference type="EMBL" id="JAVFWL010000003">
    <property type="protein sequence ID" value="KAK6744339.1"/>
    <property type="molecule type" value="Genomic_DNA"/>
</dbReference>
<evidence type="ECO:0000256" key="1">
    <source>
        <dbReference type="ARBA" id="ARBA00022679"/>
    </source>
</evidence>
<dbReference type="PANTHER" id="PTHR44068:SF1">
    <property type="entry name" value="HYPOTHETICAL LOC100005854"/>
    <property type="match status" value="1"/>
</dbReference>
<sequence>MICSNNVWAEEYSPAPMAVDLKRNYVKLLMHFRRHDLAEFAEEHDKLFIEAKKSGDHLAVTSHYYSVMSTVIDEYFGGNFHFAPPKKPNMSLNEALSDLHRTIGERLGLKDGRTCVDIGCGIGGVMRDLAVTGADITGITIAANEVEIALLRVYTVQRDVNN</sequence>
<accession>A0ABR1D1H2</accession>
<keyword evidence="1" id="KW-0808">Transferase</keyword>
<gene>
    <name evidence="3" type="primary">Necator_chrIII.g11957</name>
    <name evidence="3" type="ORF">RB195_011191</name>
</gene>
<keyword evidence="4" id="KW-1185">Reference proteome</keyword>
<dbReference type="SUPFAM" id="SSF53335">
    <property type="entry name" value="S-adenosyl-L-methionine-dependent methyltransferases"/>
    <property type="match status" value="1"/>
</dbReference>
<dbReference type="Proteomes" id="UP001303046">
    <property type="component" value="Unassembled WGS sequence"/>
</dbReference>
<dbReference type="Gene3D" id="3.40.50.150">
    <property type="entry name" value="Vaccinia Virus protein VP39"/>
    <property type="match status" value="1"/>
</dbReference>
<dbReference type="PANTHER" id="PTHR44068">
    <property type="entry name" value="ZGC:194242"/>
    <property type="match status" value="1"/>
</dbReference>
<name>A0ABR1D1H2_NECAM</name>
<reference evidence="3 4" key="1">
    <citation type="submission" date="2023-08" db="EMBL/GenBank/DDBJ databases">
        <title>A Necator americanus chromosomal reference genome.</title>
        <authorList>
            <person name="Ilik V."/>
            <person name="Petrzelkova K.J."/>
            <person name="Pardy F."/>
            <person name="Fuh T."/>
            <person name="Niatou-Singa F.S."/>
            <person name="Gouil Q."/>
            <person name="Baker L."/>
            <person name="Ritchie M.E."/>
            <person name="Jex A.R."/>
            <person name="Gazzola D."/>
            <person name="Li H."/>
            <person name="Toshio Fujiwara R."/>
            <person name="Zhan B."/>
            <person name="Aroian R.V."/>
            <person name="Pafco B."/>
            <person name="Schwarz E.M."/>
        </authorList>
    </citation>
    <scope>NUCLEOTIDE SEQUENCE [LARGE SCALE GENOMIC DNA]</scope>
    <source>
        <strain evidence="3 4">Aroian</strain>
        <tissue evidence="3">Whole animal</tissue>
    </source>
</reference>
<dbReference type="InterPro" id="IPR029063">
    <property type="entry name" value="SAM-dependent_MTases_sf"/>
</dbReference>
<comment type="caution">
    <text evidence="3">The sequence shown here is derived from an EMBL/GenBank/DDBJ whole genome shotgun (WGS) entry which is preliminary data.</text>
</comment>
<protein>
    <recommendedName>
        <fullName evidence="5">SAM-dependent methyltransferase Erg6/SMT-type domain-containing protein</fullName>
    </recommendedName>
</protein>
<evidence type="ECO:0008006" key="5">
    <source>
        <dbReference type="Google" id="ProtNLM"/>
    </source>
</evidence>
<dbReference type="Pfam" id="PF02353">
    <property type="entry name" value="CMAS"/>
    <property type="match status" value="1"/>
</dbReference>
<evidence type="ECO:0000256" key="2">
    <source>
        <dbReference type="ARBA" id="ARBA00038188"/>
    </source>
</evidence>
<proteinExistence type="inferred from homology"/>
<dbReference type="InterPro" id="IPR050447">
    <property type="entry name" value="Erg6_SMT_methyltransf"/>
</dbReference>